<organism evidence="1 2">
    <name type="scientific">Kribbella qitaiheensis</name>
    <dbReference type="NCBI Taxonomy" id="1544730"/>
    <lineage>
        <taxon>Bacteria</taxon>
        <taxon>Bacillati</taxon>
        <taxon>Actinomycetota</taxon>
        <taxon>Actinomycetes</taxon>
        <taxon>Propionibacteriales</taxon>
        <taxon>Kribbellaceae</taxon>
        <taxon>Kribbella</taxon>
    </lineage>
</organism>
<dbReference type="Proteomes" id="UP000515563">
    <property type="component" value="Chromosome"/>
</dbReference>
<accession>A0A7G6X6B8</accession>
<dbReference type="EMBL" id="CP043661">
    <property type="protein sequence ID" value="QNE21783.1"/>
    <property type="molecule type" value="Genomic_DNA"/>
</dbReference>
<keyword evidence="2" id="KW-1185">Reference proteome</keyword>
<name>A0A7G6X6B8_9ACTN</name>
<evidence type="ECO:0000313" key="2">
    <source>
        <dbReference type="Proteomes" id="UP000515563"/>
    </source>
</evidence>
<proteinExistence type="predicted"/>
<evidence type="ECO:0000313" key="1">
    <source>
        <dbReference type="EMBL" id="QNE21783.1"/>
    </source>
</evidence>
<protein>
    <submittedName>
        <fullName evidence="1">Uncharacterized protein</fullName>
    </submittedName>
</protein>
<dbReference type="KEGG" id="kqi:F1D05_32510"/>
<sequence length="116" mass="12841">MTTVGGERVGSGVPEAFVQVLVTARADDEAMLRLLAGWWLEESRSRLSGPLWRRREAGDSSVEAVVGRIGVPSLGRGEWSVAHTEDRFELLRASLGEWRGDAFWRVMGDPKGFEGR</sequence>
<dbReference type="RefSeq" id="WP_185444189.1">
    <property type="nucleotide sequence ID" value="NZ_CP043661.1"/>
</dbReference>
<reference evidence="1 2" key="2">
    <citation type="journal article" date="2020" name="Microbiol. Resour. Announc.">
        <title>Antarctic desert soil bacteria exhibit high novel natural product potential, evaluated through long-read genome sequencing and comparative genomics.</title>
        <authorList>
            <person name="Benaud N."/>
            <person name="Edwards R.J."/>
            <person name="Amos T.G."/>
            <person name="D'Agostino P.M."/>
            <person name="Gutierrez-Chavez C."/>
            <person name="Montgomery K."/>
            <person name="Nicetic I."/>
            <person name="Ferrari B.C."/>
        </authorList>
    </citation>
    <scope>NUCLEOTIDE SEQUENCE [LARGE SCALE GENOMIC DNA]</scope>
    <source>
        <strain evidence="1 2">SPB151</strain>
    </source>
</reference>
<reference evidence="2" key="1">
    <citation type="submission" date="2019-09" db="EMBL/GenBank/DDBJ databases">
        <title>Antimicrobial potential of Antarctic Bacteria.</title>
        <authorList>
            <person name="Benaud N."/>
            <person name="Edwards R.J."/>
            <person name="Ferrari B.C."/>
        </authorList>
    </citation>
    <scope>NUCLEOTIDE SEQUENCE [LARGE SCALE GENOMIC DNA]</scope>
    <source>
        <strain evidence="2">SPB151</strain>
    </source>
</reference>
<gene>
    <name evidence="1" type="ORF">F1D05_32510</name>
</gene>
<dbReference type="AlphaFoldDB" id="A0A7G6X6B8"/>